<reference evidence="12" key="2">
    <citation type="submission" date="2025-08" db="UniProtKB">
        <authorList>
            <consortium name="Ensembl"/>
        </authorList>
    </citation>
    <scope>IDENTIFICATION</scope>
</reference>
<evidence type="ECO:0000313" key="13">
    <source>
        <dbReference type="Proteomes" id="UP000694680"/>
    </source>
</evidence>
<feature type="transmembrane region" description="Helical" evidence="11">
    <location>
        <begin position="160"/>
        <end position="181"/>
    </location>
</feature>
<evidence type="ECO:0000256" key="9">
    <source>
        <dbReference type="ARBA" id="ARBA00049405"/>
    </source>
</evidence>
<dbReference type="RefSeq" id="XP_028300829.1">
    <property type="nucleotide sequence ID" value="XM_028445028.1"/>
</dbReference>
<evidence type="ECO:0000313" key="12">
    <source>
        <dbReference type="Ensembl" id="ENSGWIP00000020065.1"/>
    </source>
</evidence>
<dbReference type="Pfam" id="PF00230">
    <property type="entry name" value="MIP"/>
    <property type="match status" value="1"/>
</dbReference>
<dbReference type="PRINTS" id="PR00783">
    <property type="entry name" value="MINTRINSICP"/>
</dbReference>
<organism evidence="12 13">
    <name type="scientific">Gouania willdenowi</name>
    <name type="common">Blunt-snouted clingfish</name>
    <name type="synonym">Lepadogaster willdenowi</name>
    <dbReference type="NCBI Taxonomy" id="441366"/>
    <lineage>
        <taxon>Eukaryota</taxon>
        <taxon>Metazoa</taxon>
        <taxon>Chordata</taxon>
        <taxon>Craniata</taxon>
        <taxon>Vertebrata</taxon>
        <taxon>Euteleostomi</taxon>
        <taxon>Actinopterygii</taxon>
        <taxon>Neopterygii</taxon>
        <taxon>Teleostei</taxon>
        <taxon>Neoteleostei</taxon>
        <taxon>Acanthomorphata</taxon>
        <taxon>Ovalentaria</taxon>
        <taxon>Blenniimorphae</taxon>
        <taxon>Blenniiformes</taxon>
        <taxon>Gobiesocoidei</taxon>
        <taxon>Gobiesocidae</taxon>
        <taxon>Gobiesocinae</taxon>
        <taxon>Gouania</taxon>
    </lineage>
</organism>
<sequence length="274" mass="30214">MAGNRRRTSRKTKDFIMKSVTKPLVRECLAEMLATFVLTLFGCGAVVRRTLTELCLNEEINSLMLVIGSNLSLWVAGCVVRGISGCHANPAVSLAMACVGRLKWKNFLFYVIAQFIGAFLGAALFYGIYYDALMAFIWSLPTCGKLVSSRFFASYPIRPLSILDGLYCQVVGTAFWIMLVLVTDRRIFGALSFWKVLLTIALVMETISQSLGMDCESTLNPARDLGPRLFSAVAGWGTSVFSAGNNWWWIPVVGPMIGGLIAAFLYELVIMLDL</sequence>
<dbReference type="PROSITE" id="PS00221">
    <property type="entry name" value="MIP"/>
    <property type="match status" value="1"/>
</dbReference>
<comment type="similarity">
    <text evidence="2 10">Belongs to the MIP/aquaporin (TC 1.A.8) family.</text>
</comment>
<dbReference type="InterPro" id="IPR050363">
    <property type="entry name" value="MIP/Aquaporin"/>
</dbReference>
<dbReference type="PANTHER" id="PTHR43829">
    <property type="entry name" value="AQUAPORIN OR AQUAGLYCEROPORIN RELATED"/>
    <property type="match status" value="1"/>
</dbReference>
<protein>
    <submittedName>
        <fullName evidence="12">Aquaporin-9-like</fullName>
    </submittedName>
</protein>
<dbReference type="InterPro" id="IPR023271">
    <property type="entry name" value="Aquaporin-like"/>
</dbReference>
<reference evidence="12" key="3">
    <citation type="submission" date="2025-09" db="UniProtKB">
        <authorList>
            <consortium name="Ensembl"/>
        </authorList>
    </citation>
    <scope>IDENTIFICATION</scope>
</reference>
<feature type="transmembrane region" description="Helical" evidence="11">
    <location>
        <begin position="107"/>
        <end position="129"/>
    </location>
</feature>
<evidence type="ECO:0000256" key="11">
    <source>
        <dbReference type="SAM" id="Phobius"/>
    </source>
</evidence>
<dbReference type="SUPFAM" id="SSF81338">
    <property type="entry name" value="Aquaporin-like"/>
    <property type="match status" value="1"/>
</dbReference>
<dbReference type="Proteomes" id="UP000694680">
    <property type="component" value="Chromosome 4"/>
</dbReference>
<dbReference type="GO" id="GO:0015204">
    <property type="term" value="F:urea transmembrane transporter activity"/>
    <property type="evidence" value="ECO:0007669"/>
    <property type="project" value="TreeGrafter"/>
</dbReference>
<dbReference type="Ensembl" id="ENSGWIT00000022064.1">
    <property type="protein sequence ID" value="ENSGWIP00000020065.1"/>
    <property type="gene ID" value="ENSGWIG00000010911.1"/>
</dbReference>
<dbReference type="GO" id="GO:0016323">
    <property type="term" value="C:basolateral plasma membrane"/>
    <property type="evidence" value="ECO:0007669"/>
    <property type="project" value="TreeGrafter"/>
</dbReference>
<feature type="transmembrane region" description="Helical" evidence="11">
    <location>
        <begin position="248"/>
        <end position="269"/>
    </location>
</feature>
<dbReference type="InterPro" id="IPR000425">
    <property type="entry name" value="MIP"/>
</dbReference>
<proteinExistence type="inferred from homology"/>
<comment type="catalytic activity">
    <reaction evidence="8">
        <text>H2O(in) = H2O(out)</text>
        <dbReference type="Rhea" id="RHEA:29667"/>
        <dbReference type="ChEBI" id="CHEBI:15377"/>
    </reaction>
</comment>
<dbReference type="GO" id="GO:0015254">
    <property type="term" value="F:glycerol channel activity"/>
    <property type="evidence" value="ECO:0007669"/>
    <property type="project" value="TreeGrafter"/>
</dbReference>
<keyword evidence="6 11" id="KW-0472">Membrane</keyword>
<comment type="subcellular location">
    <subcellularLocation>
        <location evidence="1">Membrane</location>
        <topology evidence="1">Multi-pass membrane protein</topology>
    </subcellularLocation>
</comment>
<gene>
    <name evidence="12" type="primary">LOC114462300</name>
</gene>
<dbReference type="AlphaFoldDB" id="A0A8C5EDC5"/>
<evidence type="ECO:0000256" key="10">
    <source>
        <dbReference type="RuleBase" id="RU000477"/>
    </source>
</evidence>
<dbReference type="RefSeq" id="XP_028300830.1">
    <property type="nucleotide sequence ID" value="XM_028445029.1"/>
</dbReference>
<evidence type="ECO:0000256" key="2">
    <source>
        <dbReference type="ARBA" id="ARBA00006175"/>
    </source>
</evidence>
<dbReference type="InterPro" id="IPR022357">
    <property type="entry name" value="MIP_CS"/>
</dbReference>
<comment type="catalytic activity">
    <reaction evidence="9">
        <text>glycerol(in) = glycerol(out)</text>
        <dbReference type="Rhea" id="RHEA:29675"/>
        <dbReference type="ChEBI" id="CHEBI:17754"/>
    </reaction>
</comment>
<keyword evidence="13" id="KW-1185">Reference proteome</keyword>
<comment type="catalytic activity">
    <reaction evidence="7">
        <text>urea(in) = urea(out)</text>
        <dbReference type="Rhea" id="RHEA:32799"/>
        <dbReference type="ChEBI" id="CHEBI:16199"/>
    </reaction>
</comment>
<evidence type="ECO:0000256" key="8">
    <source>
        <dbReference type="ARBA" id="ARBA00034651"/>
    </source>
</evidence>
<accession>A0A8C5EDC5</accession>
<evidence type="ECO:0000256" key="3">
    <source>
        <dbReference type="ARBA" id="ARBA00022448"/>
    </source>
</evidence>
<keyword evidence="3 10" id="KW-0813">Transport</keyword>
<keyword evidence="5 11" id="KW-1133">Transmembrane helix</keyword>
<dbReference type="GO" id="GO:0015250">
    <property type="term" value="F:water channel activity"/>
    <property type="evidence" value="ECO:0007669"/>
    <property type="project" value="TreeGrafter"/>
</dbReference>
<reference evidence="12" key="1">
    <citation type="submission" date="2020-06" db="EMBL/GenBank/DDBJ databases">
        <authorList>
            <consortium name="Wellcome Sanger Institute Data Sharing"/>
        </authorList>
    </citation>
    <scope>NUCLEOTIDE SEQUENCE [LARGE SCALE GENOMIC DNA]</scope>
</reference>
<name>A0A8C5EDC5_GOUWI</name>
<dbReference type="GeneID" id="114462300"/>
<dbReference type="PANTHER" id="PTHR43829:SF29">
    <property type="entry name" value="AQUAPORIN 9"/>
    <property type="match status" value="1"/>
</dbReference>
<evidence type="ECO:0000256" key="1">
    <source>
        <dbReference type="ARBA" id="ARBA00004141"/>
    </source>
</evidence>
<evidence type="ECO:0000256" key="5">
    <source>
        <dbReference type="ARBA" id="ARBA00022989"/>
    </source>
</evidence>
<keyword evidence="4 10" id="KW-0812">Transmembrane</keyword>
<dbReference type="OrthoDB" id="3222at2759"/>
<evidence type="ECO:0000256" key="7">
    <source>
        <dbReference type="ARBA" id="ARBA00033993"/>
    </source>
</evidence>
<evidence type="ECO:0000256" key="6">
    <source>
        <dbReference type="ARBA" id="ARBA00023136"/>
    </source>
</evidence>
<feature type="transmembrane region" description="Helical" evidence="11">
    <location>
        <begin position="187"/>
        <end position="204"/>
    </location>
</feature>
<evidence type="ECO:0000256" key="4">
    <source>
        <dbReference type="ARBA" id="ARBA00022692"/>
    </source>
</evidence>
<dbReference type="Gene3D" id="1.20.1080.10">
    <property type="entry name" value="Glycerol uptake facilitator protein"/>
    <property type="match status" value="1"/>
</dbReference>